<gene>
    <name evidence="3" type="ORF">OE747_24235</name>
</gene>
<dbReference type="SUPFAM" id="SSF52540">
    <property type="entry name" value="P-loop containing nucleoside triphosphate hydrolases"/>
    <property type="match status" value="1"/>
</dbReference>
<dbReference type="SMART" id="SM00487">
    <property type="entry name" value="DEXDc"/>
    <property type="match status" value="1"/>
</dbReference>
<sequence length="732" mass="80923">MRAFEFDTSILNEYASFSRSFTTIRAEDLAREIDRHYEDGHFWPAPLLSLNPAYERGPSVAQLASDGVLTPETAAVFRSNGAPLRLHRHQGEAVAKALAGQSFVVTTGTGSGKSLCFFIPIVDQILKARSAGEPPRTRAIIVYPMNALANSQLGEVEKYVGQSDLPESMRPTVARYTGQESDAERKSVAANPPDILLTNYMMLELLLTRQDATDARVIENCRGLEFIVLDELHTYRGRQGADVSILVRRLKDRCRNGSDPICIGTSATMASEDVAAQPREAVARVASRIFGTKISADSVITESLRRATRDDLGIDWARKQLAETLSQEIPDHLPDSDLREHPLAVWAELVLGLDEAKARARRTPTPLDGAISQLAADSGVAKDLAASRLADFLARTALPEKDRGGSGEDAFMAFKLHRFISGAGDVLTTLKARPRNVLLEGQRRDPSDPEARLYPTRFCRACGQEYHVVSLRDEARGSVALPRDIDDTPSSSRIEEDEPGYLTPYEPDGDEFRFYGDIESFPEEWREERRGVFVLRQNRKKQEPRLVSVRSDGLLAEDGAPFWFLPGRFGFCLACHDQPSPQARERNKLGGLSAEGRSSATTTIVTAMLRAMNQPEFGLLDKDKRKTLGFGDNRQDSALQAGHFNDSVFVTLLRGAILRAVLDAGTEGLADDGFGTKVQKALGYLPHNENLRVFWMAQPDTKGANVNIAAGTLAKVLEHRVWADMRRGWRFT</sequence>
<dbReference type="PROSITE" id="PS51192">
    <property type="entry name" value="HELICASE_ATP_BIND_1"/>
    <property type="match status" value="1"/>
</dbReference>
<dbReference type="Proteomes" id="UP001320899">
    <property type="component" value="Unassembled WGS sequence"/>
</dbReference>
<evidence type="ECO:0000313" key="3">
    <source>
        <dbReference type="EMBL" id="MCV2891427.1"/>
    </source>
</evidence>
<keyword evidence="3" id="KW-0547">Nucleotide-binding</keyword>
<dbReference type="Pfam" id="PF00270">
    <property type="entry name" value="DEAD"/>
    <property type="match status" value="1"/>
</dbReference>
<dbReference type="InterPro" id="IPR014001">
    <property type="entry name" value="Helicase_ATP-bd"/>
</dbReference>
<dbReference type="InterPro" id="IPR027417">
    <property type="entry name" value="P-loop_NTPase"/>
</dbReference>
<proteinExistence type="predicted"/>
<evidence type="ECO:0000256" key="1">
    <source>
        <dbReference type="SAM" id="MobiDB-lite"/>
    </source>
</evidence>
<dbReference type="EMBL" id="JAOWLB010000045">
    <property type="protein sequence ID" value="MCV2891427.1"/>
    <property type="molecule type" value="Genomic_DNA"/>
</dbReference>
<feature type="region of interest" description="Disordered" evidence="1">
    <location>
        <begin position="481"/>
        <end position="506"/>
    </location>
</feature>
<keyword evidence="3" id="KW-0378">Hydrolase</keyword>
<organism evidence="3 4">
    <name type="scientific">Ruegeria aquimaris</name>
    <dbReference type="NCBI Taxonomy" id="2984333"/>
    <lineage>
        <taxon>Bacteria</taxon>
        <taxon>Pseudomonadati</taxon>
        <taxon>Pseudomonadota</taxon>
        <taxon>Alphaproteobacteria</taxon>
        <taxon>Rhodobacterales</taxon>
        <taxon>Roseobacteraceae</taxon>
        <taxon>Ruegeria</taxon>
    </lineage>
</organism>
<keyword evidence="4" id="KW-1185">Reference proteome</keyword>
<dbReference type="CDD" id="cd17923">
    <property type="entry name" value="DEXHc_Hrq1-like"/>
    <property type="match status" value="1"/>
</dbReference>
<dbReference type="GO" id="GO:0004386">
    <property type="term" value="F:helicase activity"/>
    <property type="evidence" value="ECO:0007669"/>
    <property type="project" value="UniProtKB-KW"/>
</dbReference>
<reference evidence="3 4" key="1">
    <citation type="submission" date="2022-10" db="EMBL/GenBank/DDBJ databases">
        <title>Ruegeria sp. nov., isolated from ocean surface sediments.</title>
        <authorList>
            <person name="He W."/>
            <person name="Xue H.-P."/>
            <person name="Zhang D.-F."/>
        </authorList>
    </citation>
    <scope>NUCLEOTIDE SEQUENCE [LARGE SCALE GENOMIC DNA]</scope>
    <source>
        <strain evidence="3 4">XHP0148</strain>
    </source>
</reference>
<accession>A0ABT3AT02</accession>
<dbReference type="Gene3D" id="3.40.50.300">
    <property type="entry name" value="P-loop containing nucleotide triphosphate hydrolases"/>
    <property type="match status" value="1"/>
</dbReference>
<name>A0ABT3AT02_9RHOB</name>
<dbReference type="PANTHER" id="PTHR47962:SF5">
    <property type="entry name" value="ATP-DEPENDENT HELICASE LHR-RELATED"/>
    <property type="match status" value="1"/>
</dbReference>
<keyword evidence="3" id="KW-0067">ATP-binding</keyword>
<keyword evidence="3" id="KW-0347">Helicase</keyword>
<comment type="caution">
    <text evidence="3">The sequence shown here is derived from an EMBL/GenBank/DDBJ whole genome shotgun (WGS) entry which is preliminary data.</text>
</comment>
<dbReference type="RefSeq" id="WP_263831015.1">
    <property type="nucleotide sequence ID" value="NZ_JAOWLB010000045.1"/>
</dbReference>
<evidence type="ECO:0000313" key="4">
    <source>
        <dbReference type="Proteomes" id="UP001320899"/>
    </source>
</evidence>
<dbReference type="InterPro" id="IPR052511">
    <property type="entry name" value="ATP-dep_Helicase"/>
</dbReference>
<protein>
    <submittedName>
        <fullName evidence="3">DEAD/DEAH box helicase</fullName>
    </submittedName>
</protein>
<dbReference type="InterPro" id="IPR011545">
    <property type="entry name" value="DEAD/DEAH_box_helicase_dom"/>
</dbReference>
<dbReference type="PANTHER" id="PTHR47962">
    <property type="entry name" value="ATP-DEPENDENT HELICASE LHR-RELATED-RELATED"/>
    <property type="match status" value="1"/>
</dbReference>
<evidence type="ECO:0000259" key="2">
    <source>
        <dbReference type="PROSITE" id="PS51192"/>
    </source>
</evidence>
<feature type="domain" description="Helicase ATP-binding" evidence="2">
    <location>
        <begin position="94"/>
        <end position="287"/>
    </location>
</feature>